<proteinExistence type="predicted"/>
<accession>A0ABM6NLM4</accession>
<evidence type="ECO:0000313" key="2">
    <source>
        <dbReference type="Proteomes" id="UP000016521"/>
    </source>
</evidence>
<reference evidence="1 2" key="1">
    <citation type="submission" date="2015-06" db="EMBL/GenBank/DDBJ databases">
        <authorList>
            <person name="Xie B.-B."/>
            <person name="Rong J.-C."/>
            <person name="Qin Q.-L."/>
            <person name="Zhang Y.-Z."/>
        </authorList>
    </citation>
    <scope>NUCLEOTIDE SEQUENCE [LARGE SCALE GENOMIC DNA]</scope>
    <source>
        <strain evidence="1 2">JCM 20779</strain>
    </source>
</reference>
<dbReference type="Proteomes" id="UP000016521">
    <property type="component" value="Chromosome II"/>
</dbReference>
<sequence length="43" mass="5335">MQILQSFILDYVLMCLIFERRSAAQRFEQYLTFSQSLCYFFRQ</sequence>
<evidence type="ECO:0000313" key="1">
    <source>
        <dbReference type="EMBL" id="ATD09918.1"/>
    </source>
</evidence>
<name>A0ABM6NLM4_PSEO7</name>
<keyword evidence="2" id="KW-1185">Reference proteome</keyword>
<dbReference type="EMBL" id="CP011925">
    <property type="protein sequence ID" value="ATD09918.1"/>
    <property type="molecule type" value="Genomic_DNA"/>
</dbReference>
<protein>
    <submittedName>
        <fullName evidence="1">Uncharacterized protein</fullName>
    </submittedName>
</protein>
<gene>
    <name evidence="1" type="ORF">PPIS_b0843</name>
</gene>
<organism evidence="1 2">
    <name type="scientific">Pseudoalteromonas piscicida</name>
    <dbReference type="NCBI Taxonomy" id="43662"/>
    <lineage>
        <taxon>Bacteria</taxon>
        <taxon>Pseudomonadati</taxon>
        <taxon>Pseudomonadota</taxon>
        <taxon>Gammaproteobacteria</taxon>
        <taxon>Alteromonadales</taxon>
        <taxon>Pseudoalteromonadaceae</taxon>
        <taxon>Pseudoalteromonas</taxon>
    </lineage>
</organism>